<dbReference type="PANTHER" id="PTHR43401">
    <property type="entry name" value="L-THREONINE 3-DEHYDROGENASE"/>
    <property type="match status" value="1"/>
</dbReference>
<dbReference type="InterPro" id="IPR013149">
    <property type="entry name" value="ADH-like_C"/>
</dbReference>
<keyword evidence="1" id="KW-0560">Oxidoreductase</keyword>
<accession>A0A1S3JBF2</accession>
<proteinExistence type="predicted"/>
<reference evidence="4" key="1">
    <citation type="submission" date="2025-08" db="UniProtKB">
        <authorList>
            <consortium name="RefSeq"/>
        </authorList>
    </citation>
    <scope>IDENTIFICATION</scope>
    <source>
        <tissue evidence="4">Gonads</tissue>
    </source>
</reference>
<dbReference type="KEGG" id="lak:106171625"/>
<dbReference type="Gene3D" id="3.90.180.10">
    <property type="entry name" value="Medium-chain alcohol dehydrogenases, catalytic domain"/>
    <property type="match status" value="1"/>
</dbReference>
<dbReference type="OrthoDB" id="1879366at2759"/>
<dbReference type="PANTHER" id="PTHR43401:SF4">
    <property type="entry name" value="D-ARABINOSE 1-DEHYDROGENASE (NADP(+))"/>
    <property type="match status" value="1"/>
</dbReference>
<dbReference type="Pfam" id="PF08240">
    <property type="entry name" value="ADH_N"/>
    <property type="match status" value="1"/>
</dbReference>
<dbReference type="GO" id="GO:0016491">
    <property type="term" value="F:oxidoreductase activity"/>
    <property type="evidence" value="ECO:0007669"/>
    <property type="project" value="UniProtKB-KW"/>
</dbReference>
<sequence length="370" mass="39088">MRRAEIQVPSQPLGLVDLPVPEPPSEGLVVKTTYAGVCHTDVHLWDDEMGLGNGKVTHFSDNPNYNFPIVPGHEISGVVHSLGPNPGPNAPDIKVGDKVIVFPWIGCRNCGLCKNGDPQLCPEAWNSLGMGAPGGYSTYVPVPERQYVIKVPESMPMDTATMLPCSGLTTFHAVSAVRATVEKMVALKGSASLLIIGAGGLGLWCIQIAKAVLPPQTRVIVADITTEKLETAKAAGADDVILWDVKGTEEDMLALTKKAGGGGLDAAIDLVNAGPTTTRALNALHHGGILGSVGLFGGCLNIPLPVFALKTQCVRGVYVGNPQQLKDLVALVDQRKLKPPPLVFYELDQATEVLGLLKKGQIKGRAILKL</sequence>
<gene>
    <name evidence="4" type="primary">LOC106171625</name>
</gene>
<evidence type="ECO:0000259" key="2">
    <source>
        <dbReference type="SMART" id="SM00829"/>
    </source>
</evidence>
<dbReference type="SUPFAM" id="SSF51735">
    <property type="entry name" value="NAD(P)-binding Rossmann-fold domains"/>
    <property type="match status" value="1"/>
</dbReference>
<dbReference type="RefSeq" id="XP_013407516.1">
    <property type="nucleotide sequence ID" value="XM_013552062.2"/>
</dbReference>
<dbReference type="InterPro" id="IPR011032">
    <property type="entry name" value="GroES-like_sf"/>
</dbReference>
<protein>
    <submittedName>
        <fullName evidence="4">Uncharacterized protein LOC106171625</fullName>
    </submittedName>
</protein>
<dbReference type="SMART" id="SM00829">
    <property type="entry name" value="PKS_ER"/>
    <property type="match status" value="1"/>
</dbReference>
<evidence type="ECO:0000313" key="3">
    <source>
        <dbReference type="Proteomes" id="UP000085678"/>
    </source>
</evidence>
<dbReference type="GeneID" id="106171625"/>
<dbReference type="Gene3D" id="3.40.50.720">
    <property type="entry name" value="NAD(P)-binding Rossmann-like Domain"/>
    <property type="match status" value="1"/>
</dbReference>
<dbReference type="SUPFAM" id="SSF50129">
    <property type="entry name" value="GroES-like"/>
    <property type="match status" value="1"/>
</dbReference>
<organism evidence="3 4">
    <name type="scientific">Lingula anatina</name>
    <name type="common">Brachiopod</name>
    <name type="synonym">Lingula unguis</name>
    <dbReference type="NCBI Taxonomy" id="7574"/>
    <lineage>
        <taxon>Eukaryota</taxon>
        <taxon>Metazoa</taxon>
        <taxon>Spiralia</taxon>
        <taxon>Lophotrochozoa</taxon>
        <taxon>Brachiopoda</taxon>
        <taxon>Linguliformea</taxon>
        <taxon>Lingulata</taxon>
        <taxon>Lingulida</taxon>
        <taxon>Linguloidea</taxon>
        <taxon>Lingulidae</taxon>
        <taxon>Lingula</taxon>
    </lineage>
</organism>
<dbReference type="Proteomes" id="UP000085678">
    <property type="component" value="Unplaced"/>
</dbReference>
<dbReference type="STRING" id="7574.A0A1S3JBF2"/>
<dbReference type="InterPro" id="IPR013154">
    <property type="entry name" value="ADH-like_N"/>
</dbReference>
<evidence type="ECO:0000256" key="1">
    <source>
        <dbReference type="ARBA" id="ARBA00023002"/>
    </source>
</evidence>
<dbReference type="InParanoid" id="A0A1S3JBF2"/>
<dbReference type="Pfam" id="PF00107">
    <property type="entry name" value="ADH_zinc_N"/>
    <property type="match status" value="1"/>
</dbReference>
<dbReference type="CDD" id="cd08240">
    <property type="entry name" value="6_hydroxyhexanoate_dh_like"/>
    <property type="match status" value="1"/>
</dbReference>
<dbReference type="InterPro" id="IPR036291">
    <property type="entry name" value="NAD(P)-bd_dom_sf"/>
</dbReference>
<dbReference type="InterPro" id="IPR020843">
    <property type="entry name" value="ER"/>
</dbReference>
<name>A0A1S3JBF2_LINAN</name>
<dbReference type="InterPro" id="IPR050129">
    <property type="entry name" value="Zn_alcohol_dh"/>
</dbReference>
<dbReference type="AlphaFoldDB" id="A0A1S3JBF2"/>
<evidence type="ECO:0000313" key="4">
    <source>
        <dbReference type="RefSeq" id="XP_013407516.1"/>
    </source>
</evidence>
<keyword evidence="3" id="KW-1185">Reference proteome</keyword>
<feature type="domain" description="Enoyl reductase (ER)" evidence="2">
    <location>
        <begin position="14"/>
        <end position="368"/>
    </location>
</feature>